<protein>
    <submittedName>
        <fullName evidence="5">Acyl-CoA thioesterase YciA</fullName>
    </submittedName>
</protein>
<proteinExistence type="inferred from homology"/>
<evidence type="ECO:0000256" key="1">
    <source>
        <dbReference type="ARBA" id="ARBA00010458"/>
    </source>
</evidence>
<dbReference type="PROSITE" id="PS51770">
    <property type="entry name" value="HOTDOG_ACOT"/>
    <property type="match status" value="1"/>
</dbReference>
<dbReference type="Gene3D" id="3.10.129.10">
    <property type="entry name" value="Hotdog Thioesterase"/>
    <property type="match status" value="1"/>
</dbReference>
<dbReference type="Pfam" id="PF03061">
    <property type="entry name" value="4HBT"/>
    <property type="match status" value="1"/>
</dbReference>
<evidence type="ECO:0000313" key="5">
    <source>
        <dbReference type="EMBL" id="ROR32427.1"/>
    </source>
</evidence>
<dbReference type="GO" id="GO:0005829">
    <property type="term" value="C:cytosol"/>
    <property type="evidence" value="ECO:0007669"/>
    <property type="project" value="TreeGrafter"/>
</dbReference>
<evidence type="ECO:0000256" key="3">
    <source>
        <dbReference type="PROSITE-ProRule" id="PRU01106"/>
    </source>
</evidence>
<dbReference type="CDD" id="cd03442">
    <property type="entry name" value="BFIT_BACH"/>
    <property type="match status" value="1"/>
</dbReference>
<feature type="domain" description="HotDog ACOT-type" evidence="4">
    <location>
        <begin position="11"/>
        <end position="123"/>
    </location>
</feature>
<dbReference type="InterPro" id="IPR040170">
    <property type="entry name" value="Cytosol_ACT"/>
</dbReference>
<dbReference type="AlphaFoldDB" id="A0A3N1Y570"/>
<dbReference type="GO" id="GO:0009062">
    <property type="term" value="P:fatty acid catabolic process"/>
    <property type="evidence" value="ECO:0007669"/>
    <property type="project" value="TreeGrafter"/>
</dbReference>
<evidence type="ECO:0000259" key="4">
    <source>
        <dbReference type="PROSITE" id="PS51770"/>
    </source>
</evidence>
<dbReference type="OrthoDB" id="9801856at2"/>
<organism evidence="5 6">
    <name type="scientific">Inmirania thermothiophila</name>
    <dbReference type="NCBI Taxonomy" id="1750597"/>
    <lineage>
        <taxon>Bacteria</taxon>
        <taxon>Pseudomonadati</taxon>
        <taxon>Pseudomonadota</taxon>
        <taxon>Gammaproteobacteria</taxon>
        <taxon>Chromatiales</taxon>
        <taxon>Ectothiorhodospiraceae</taxon>
        <taxon>Inmirania</taxon>
    </lineage>
</organism>
<dbReference type="PANTHER" id="PTHR11049:SF5">
    <property type="entry name" value="ACYL-COA THIOESTER HYDROLASE YCIA"/>
    <property type="match status" value="1"/>
</dbReference>
<dbReference type="InterPro" id="IPR029069">
    <property type="entry name" value="HotDog_dom_sf"/>
</dbReference>
<evidence type="ECO:0000256" key="2">
    <source>
        <dbReference type="ARBA" id="ARBA00022801"/>
    </source>
</evidence>
<evidence type="ECO:0000313" key="6">
    <source>
        <dbReference type="Proteomes" id="UP000276634"/>
    </source>
</evidence>
<sequence>MSAEGDAGFEPRGALTLRTIAMPADTNPNGDIFGGWLMAQMDLAGGSAAVKRARGRVVTVAVDAMSFHLPVYVGDEVSCYAEVVRVGNTSIRIHVETWVCRGVGTRHFKVTEGTFVYVAVDEQGRPRPVPPEAPEEA</sequence>
<reference evidence="5 6" key="1">
    <citation type="submission" date="2018-11" db="EMBL/GenBank/DDBJ databases">
        <title>Genomic Encyclopedia of Type Strains, Phase IV (KMG-IV): sequencing the most valuable type-strain genomes for metagenomic binning, comparative biology and taxonomic classification.</title>
        <authorList>
            <person name="Goeker M."/>
        </authorList>
    </citation>
    <scope>NUCLEOTIDE SEQUENCE [LARGE SCALE GENOMIC DNA]</scope>
    <source>
        <strain evidence="5 6">DSM 100275</strain>
    </source>
</reference>
<dbReference type="GO" id="GO:0052816">
    <property type="term" value="F:long-chain fatty acyl-CoA hydrolase activity"/>
    <property type="evidence" value="ECO:0007669"/>
    <property type="project" value="TreeGrafter"/>
</dbReference>
<accession>A0A3N1Y570</accession>
<dbReference type="EMBL" id="RJVI01000002">
    <property type="protein sequence ID" value="ROR32427.1"/>
    <property type="molecule type" value="Genomic_DNA"/>
</dbReference>
<dbReference type="InterPro" id="IPR006683">
    <property type="entry name" value="Thioestr_dom"/>
</dbReference>
<gene>
    <name evidence="5" type="ORF">EDC57_1628</name>
</gene>
<dbReference type="GO" id="GO:0006637">
    <property type="term" value="P:acyl-CoA metabolic process"/>
    <property type="evidence" value="ECO:0007669"/>
    <property type="project" value="TreeGrafter"/>
</dbReference>
<name>A0A3N1Y570_9GAMM</name>
<dbReference type="PANTHER" id="PTHR11049">
    <property type="entry name" value="ACYL COENZYME A THIOESTER HYDROLASE"/>
    <property type="match status" value="1"/>
</dbReference>
<dbReference type="Proteomes" id="UP000276634">
    <property type="component" value="Unassembled WGS sequence"/>
</dbReference>
<keyword evidence="6" id="KW-1185">Reference proteome</keyword>
<comment type="caution">
    <text evidence="5">The sequence shown here is derived from an EMBL/GenBank/DDBJ whole genome shotgun (WGS) entry which is preliminary data.</text>
</comment>
<keyword evidence="2 3" id="KW-0378">Hydrolase</keyword>
<dbReference type="RefSeq" id="WP_123401368.1">
    <property type="nucleotide sequence ID" value="NZ_RJVI01000002.1"/>
</dbReference>
<comment type="similarity">
    <text evidence="1">Belongs to the acyl coenzyme A hydrolase family.</text>
</comment>
<dbReference type="InterPro" id="IPR033120">
    <property type="entry name" value="HOTDOG_ACOT"/>
</dbReference>
<dbReference type="SUPFAM" id="SSF54637">
    <property type="entry name" value="Thioesterase/thiol ester dehydrase-isomerase"/>
    <property type="match status" value="1"/>
</dbReference>